<dbReference type="PANTHER" id="PTHR46590:SF1">
    <property type="entry name" value="PHOSPHATIDYLINOSITOL TRANSFER PROTEIN CSR1"/>
    <property type="match status" value="1"/>
</dbReference>
<dbReference type="SMART" id="SM00516">
    <property type="entry name" value="SEC14"/>
    <property type="match status" value="1"/>
</dbReference>
<dbReference type="Gene3D" id="3.40.525.10">
    <property type="entry name" value="CRAL-TRIO lipid binding domain"/>
    <property type="match status" value="1"/>
</dbReference>
<dbReference type="InterPro" id="IPR001251">
    <property type="entry name" value="CRAL-TRIO_dom"/>
</dbReference>
<dbReference type="InterPro" id="IPR036865">
    <property type="entry name" value="CRAL-TRIO_dom_sf"/>
</dbReference>
<name>F1A6D0_DICPU</name>
<dbReference type="Proteomes" id="UP000001064">
    <property type="component" value="Unassembled WGS sequence"/>
</dbReference>
<dbReference type="CDD" id="cd00170">
    <property type="entry name" value="SEC14"/>
    <property type="match status" value="1"/>
</dbReference>
<sequence length="254" mass="29539">MSGYVGDLSIEQQRQLDIINNKVKELKDPVLQNEINNLDDSMVLRFLRARKWNEKDSFEMLHEALKFRATFQNIGVNGIKPDMVENELKSGKSYFHGIDKGGRPVCVVKTSKHDSYNRDLDESMRYCVFVMENGKQMLKPGIETCTLIFDMSDFSSKNMDYPLVKFMVELFQKFYPESLQKCLILNAPWIFMGIWHIIKHWLDPNTASKVSFVKTKQLADYIPKDQLEKNYGGTSDFVYTYKTPVVDDSKQVEN</sequence>
<dbReference type="InterPro" id="IPR052432">
    <property type="entry name" value="PITP/CRAL-TRIO"/>
</dbReference>
<protein>
    <recommendedName>
        <fullName evidence="1">CRAL-TRIO domain-containing protein</fullName>
    </recommendedName>
</protein>
<dbReference type="InParanoid" id="F1A6D0"/>
<dbReference type="AlphaFoldDB" id="F1A6D0"/>
<dbReference type="PANTHER" id="PTHR46590">
    <property type="entry name" value="PHOSPHATIDYLINOSITOL TRANSFER PROTEIN CSR1-RELATED"/>
    <property type="match status" value="1"/>
</dbReference>
<dbReference type="InterPro" id="IPR036273">
    <property type="entry name" value="CRAL/TRIO_N_dom_sf"/>
</dbReference>
<dbReference type="SUPFAM" id="SSF52087">
    <property type="entry name" value="CRAL/TRIO domain"/>
    <property type="match status" value="1"/>
</dbReference>
<dbReference type="SMART" id="SM01100">
    <property type="entry name" value="CRAL_TRIO_N"/>
    <property type="match status" value="1"/>
</dbReference>
<proteinExistence type="predicted"/>
<dbReference type="GO" id="GO:0008526">
    <property type="term" value="F:phosphatidylinositol transfer activity"/>
    <property type="evidence" value="ECO:0000318"/>
    <property type="project" value="GO_Central"/>
</dbReference>
<dbReference type="EMBL" id="GL871718">
    <property type="protein sequence ID" value="EGC28251.1"/>
    <property type="molecule type" value="Genomic_DNA"/>
</dbReference>
<dbReference type="Pfam" id="PF03765">
    <property type="entry name" value="CRAL_TRIO_N"/>
    <property type="match status" value="1"/>
</dbReference>
<gene>
    <name evidence="2" type="ORF">DICPUDRAFT_44467</name>
</gene>
<reference evidence="3" key="1">
    <citation type="journal article" date="2011" name="Genome Biol.">
        <title>Comparative genomics of the social amoebae Dictyostelium discoideum and Dictyostelium purpureum.</title>
        <authorList>
            <consortium name="US DOE Joint Genome Institute (JGI-PGF)"/>
            <person name="Sucgang R."/>
            <person name="Kuo A."/>
            <person name="Tian X."/>
            <person name="Salerno W."/>
            <person name="Parikh A."/>
            <person name="Feasley C.L."/>
            <person name="Dalin E."/>
            <person name="Tu H."/>
            <person name="Huang E."/>
            <person name="Barry K."/>
            <person name="Lindquist E."/>
            <person name="Shapiro H."/>
            <person name="Bruce D."/>
            <person name="Schmutz J."/>
            <person name="Salamov A."/>
            <person name="Fey P."/>
            <person name="Gaudet P."/>
            <person name="Anjard C."/>
            <person name="Babu M.M."/>
            <person name="Basu S."/>
            <person name="Bushmanova Y."/>
            <person name="van der Wel H."/>
            <person name="Katoh-Kurasawa M."/>
            <person name="Dinh C."/>
            <person name="Coutinho P.M."/>
            <person name="Saito T."/>
            <person name="Elias M."/>
            <person name="Schaap P."/>
            <person name="Kay R.R."/>
            <person name="Henrissat B."/>
            <person name="Eichinger L."/>
            <person name="Rivero F."/>
            <person name="Putnam N.H."/>
            <person name="West C.M."/>
            <person name="Loomis W.F."/>
            <person name="Chisholm R.L."/>
            <person name="Shaulsky G."/>
            <person name="Strassmann J.E."/>
            <person name="Queller D.C."/>
            <person name="Kuspa A."/>
            <person name="Grigoriev I.V."/>
        </authorList>
    </citation>
    <scope>NUCLEOTIDE SEQUENCE [LARGE SCALE GENOMIC DNA]</scope>
    <source>
        <strain evidence="3">QSDP1</strain>
    </source>
</reference>
<dbReference type="KEGG" id="dpp:DICPUDRAFT_44467"/>
<dbReference type="SUPFAM" id="SSF46938">
    <property type="entry name" value="CRAL/TRIO N-terminal domain"/>
    <property type="match status" value="1"/>
</dbReference>
<dbReference type="GO" id="GO:0015914">
    <property type="term" value="P:phospholipid transport"/>
    <property type="evidence" value="ECO:0000318"/>
    <property type="project" value="GO_Central"/>
</dbReference>
<evidence type="ECO:0000313" key="2">
    <source>
        <dbReference type="EMBL" id="EGC28251.1"/>
    </source>
</evidence>
<dbReference type="VEuPathDB" id="AmoebaDB:DICPUDRAFT_44467"/>
<dbReference type="GeneID" id="10511329"/>
<dbReference type="RefSeq" id="XP_003295224.1">
    <property type="nucleotide sequence ID" value="XM_003295176.1"/>
</dbReference>
<evidence type="ECO:0000313" key="3">
    <source>
        <dbReference type="Proteomes" id="UP000001064"/>
    </source>
</evidence>
<dbReference type="OMA" id="IETCTLI"/>
<dbReference type="eggNOG" id="KOG1470">
    <property type="taxonomic scope" value="Eukaryota"/>
</dbReference>
<dbReference type="PROSITE" id="PS50191">
    <property type="entry name" value="CRAL_TRIO"/>
    <property type="match status" value="1"/>
</dbReference>
<organism evidence="2 3">
    <name type="scientific">Dictyostelium purpureum</name>
    <name type="common">Slime mold</name>
    <dbReference type="NCBI Taxonomy" id="5786"/>
    <lineage>
        <taxon>Eukaryota</taxon>
        <taxon>Amoebozoa</taxon>
        <taxon>Evosea</taxon>
        <taxon>Eumycetozoa</taxon>
        <taxon>Dictyostelia</taxon>
        <taxon>Dictyosteliales</taxon>
        <taxon>Dictyosteliaceae</taxon>
        <taxon>Dictyostelium</taxon>
    </lineage>
</organism>
<feature type="domain" description="CRAL-TRIO" evidence="1">
    <location>
        <begin position="81"/>
        <end position="239"/>
    </location>
</feature>
<dbReference type="Pfam" id="PF00650">
    <property type="entry name" value="CRAL_TRIO"/>
    <property type="match status" value="1"/>
</dbReference>
<evidence type="ECO:0000259" key="1">
    <source>
        <dbReference type="PROSITE" id="PS50191"/>
    </source>
</evidence>
<keyword evidence="3" id="KW-1185">Reference proteome</keyword>
<accession>F1A6D0</accession>
<dbReference type="InterPro" id="IPR011074">
    <property type="entry name" value="CRAL/TRIO_N_dom"/>
</dbReference>
<dbReference type="OrthoDB" id="75724at2759"/>